<sequence length="48" mass="5073">MIDAAEVKHMSVGERLEAMELLWDSLVPSVNEAGSPAWHGGSSSSEAC</sequence>
<dbReference type="OrthoDB" id="200227at2"/>
<dbReference type="RefSeq" id="WP_138084928.1">
    <property type="nucleotide sequence ID" value="NZ_VAUV01000003.1"/>
</dbReference>
<proteinExistence type="predicted"/>
<gene>
    <name evidence="1" type="ORF">FEM03_04150</name>
</gene>
<dbReference type="Pfam" id="PF09720">
    <property type="entry name" value="Unstab_antitox"/>
    <property type="match status" value="1"/>
</dbReference>
<reference evidence="1 2" key="1">
    <citation type="submission" date="2019-05" db="EMBL/GenBank/DDBJ databases">
        <title>Verrucobacter flavum gen. nov., sp. nov. a new member of the family Verrucomicrobiaceae.</title>
        <authorList>
            <person name="Szuroczki S."/>
            <person name="Abbaszade G."/>
            <person name="Szabo A."/>
            <person name="Felfoldi T."/>
            <person name="Schumann P."/>
            <person name="Boka K."/>
            <person name="Keki Z."/>
            <person name="Toumi M."/>
            <person name="Toth E."/>
        </authorList>
    </citation>
    <scope>NUCLEOTIDE SEQUENCE [LARGE SCALE GENOMIC DNA]</scope>
    <source>
        <strain evidence="1 2">MG-N-17</strain>
    </source>
</reference>
<organism evidence="1 2">
    <name type="scientific">Phragmitibacter flavus</name>
    <dbReference type="NCBI Taxonomy" id="2576071"/>
    <lineage>
        <taxon>Bacteria</taxon>
        <taxon>Pseudomonadati</taxon>
        <taxon>Verrucomicrobiota</taxon>
        <taxon>Verrucomicrobiia</taxon>
        <taxon>Verrucomicrobiales</taxon>
        <taxon>Verrucomicrobiaceae</taxon>
        <taxon>Phragmitibacter</taxon>
    </lineage>
</organism>
<dbReference type="InterPro" id="IPR013406">
    <property type="entry name" value="CHP02574_addiction_mod"/>
</dbReference>
<comment type="caution">
    <text evidence="1">The sequence shown here is derived from an EMBL/GenBank/DDBJ whole genome shotgun (WGS) entry which is preliminary data.</text>
</comment>
<accession>A0A5R8KHX8</accession>
<evidence type="ECO:0000313" key="2">
    <source>
        <dbReference type="Proteomes" id="UP000306196"/>
    </source>
</evidence>
<name>A0A5R8KHX8_9BACT</name>
<dbReference type="EMBL" id="VAUV01000003">
    <property type="protein sequence ID" value="TLD71924.1"/>
    <property type="molecule type" value="Genomic_DNA"/>
</dbReference>
<keyword evidence="2" id="KW-1185">Reference proteome</keyword>
<protein>
    <submittedName>
        <fullName evidence="1">Addiction module antitoxin RelB</fullName>
    </submittedName>
</protein>
<dbReference type="Proteomes" id="UP000306196">
    <property type="component" value="Unassembled WGS sequence"/>
</dbReference>
<dbReference type="AlphaFoldDB" id="A0A5R8KHX8"/>
<evidence type="ECO:0000313" key="1">
    <source>
        <dbReference type="EMBL" id="TLD71924.1"/>
    </source>
</evidence>